<dbReference type="Gene3D" id="3.20.20.70">
    <property type="entry name" value="Aldolase class I"/>
    <property type="match status" value="1"/>
</dbReference>
<evidence type="ECO:0000256" key="11">
    <source>
        <dbReference type="ARBA" id="ARBA00023053"/>
    </source>
</evidence>
<evidence type="ECO:0000256" key="2">
    <source>
        <dbReference type="ARBA" id="ARBA00004141"/>
    </source>
</evidence>
<keyword evidence="11" id="KW-0915">Sodium</keyword>
<dbReference type="InterPro" id="IPR013785">
    <property type="entry name" value="Aldolase_TIM"/>
</dbReference>
<dbReference type="GO" id="GO:0051453">
    <property type="term" value="P:regulation of intracellular pH"/>
    <property type="evidence" value="ECO:0007669"/>
    <property type="project" value="TreeGrafter"/>
</dbReference>
<protein>
    <recommendedName>
        <fullName evidence="16">Sodium/hydrogen exchanger</fullName>
    </recommendedName>
</protein>
<dbReference type="Gene3D" id="6.10.140.1330">
    <property type="match status" value="1"/>
</dbReference>
<dbReference type="GO" id="GO:0015386">
    <property type="term" value="F:potassium:proton antiporter activity"/>
    <property type="evidence" value="ECO:0007669"/>
    <property type="project" value="TreeGrafter"/>
</dbReference>
<feature type="domain" description="Cation/H+ exchanger transmembrane" evidence="20">
    <location>
        <begin position="561"/>
        <end position="958"/>
    </location>
</feature>
<comment type="subcellular location">
    <subcellularLocation>
        <location evidence="2">Membrane</location>
        <topology evidence="2">Multi-pass membrane protein</topology>
    </subcellularLocation>
</comment>
<evidence type="ECO:0000256" key="14">
    <source>
        <dbReference type="ARBA" id="ARBA00023136"/>
    </source>
</evidence>
<comment type="cofactor">
    <cofactor evidence="1">
        <name>FMN</name>
        <dbReference type="ChEBI" id="CHEBI:58210"/>
    </cofactor>
</comment>
<dbReference type="SUPFAM" id="SSF51395">
    <property type="entry name" value="FMN-linked oxidoreductases"/>
    <property type="match status" value="1"/>
</dbReference>
<keyword evidence="13 16" id="KW-0406">Ion transport</keyword>
<dbReference type="PRINTS" id="PR01084">
    <property type="entry name" value="NAHEXCHNGR"/>
</dbReference>
<keyword evidence="10" id="KW-0560">Oxidoreductase</keyword>
<keyword evidence="15 16" id="KW-0739">Sodium transport</keyword>
<feature type="transmembrane region" description="Helical" evidence="19">
    <location>
        <begin position="432"/>
        <end position="453"/>
    </location>
</feature>
<dbReference type="Pfam" id="PF09738">
    <property type="entry name" value="LRRFIP"/>
    <property type="match status" value="1"/>
</dbReference>
<dbReference type="GO" id="GO:0050660">
    <property type="term" value="F:flavin adenine dinucleotide binding"/>
    <property type="evidence" value="ECO:0007669"/>
    <property type="project" value="InterPro"/>
</dbReference>
<evidence type="ECO:0000256" key="12">
    <source>
        <dbReference type="ARBA" id="ARBA00023054"/>
    </source>
</evidence>
<evidence type="ECO:0000259" key="21">
    <source>
        <dbReference type="Pfam" id="PF01207"/>
    </source>
</evidence>
<keyword evidence="7 16" id="KW-0812">Transmembrane</keyword>
<keyword evidence="16" id="KW-0050">Antiport</keyword>
<dbReference type="InterPro" id="IPR018517">
    <property type="entry name" value="tRNA_hU_synthase_CS"/>
</dbReference>
<feature type="transmembrane region" description="Helical" evidence="19">
    <location>
        <begin position="707"/>
        <end position="729"/>
    </location>
</feature>
<dbReference type="NCBIfam" id="TIGR00840">
    <property type="entry name" value="b_cpa1"/>
    <property type="match status" value="1"/>
</dbReference>
<comment type="similarity">
    <text evidence="16">Belongs to the monovalent cation:proton antiporter 1 (CPA1) transporter (TC 2.A.36) family.</text>
</comment>
<evidence type="ECO:0000313" key="22">
    <source>
        <dbReference type="Proteomes" id="UP000035681"/>
    </source>
</evidence>
<evidence type="ECO:0000256" key="9">
    <source>
        <dbReference type="ARBA" id="ARBA00022989"/>
    </source>
</evidence>
<feature type="coiled-coil region" evidence="17">
    <location>
        <begin position="129"/>
        <end position="191"/>
    </location>
</feature>
<dbReference type="GO" id="GO:0006355">
    <property type="term" value="P:regulation of DNA-templated transcription"/>
    <property type="evidence" value="ECO:0007669"/>
    <property type="project" value="InterPro"/>
</dbReference>
<evidence type="ECO:0000259" key="20">
    <source>
        <dbReference type="Pfam" id="PF00999"/>
    </source>
</evidence>
<evidence type="ECO:0000256" key="6">
    <source>
        <dbReference type="ARBA" id="ARBA00022643"/>
    </source>
</evidence>
<dbReference type="PANTHER" id="PTHR10110">
    <property type="entry name" value="SODIUM/HYDROGEN EXCHANGER"/>
    <property type="match status" value="1"/>
</dbReference>
<evidence type="ECO:0000256" key="18">
    <source>
        <dbReference type="SAM" id="MobiDB-lite"/>
    </source>
</evidence>
<dbReference type="GO" id="GO:0015385">
    <property type="term" value="F:sodium:proton antiporter activity"/>
    <property type="evidence" value="ECO:0007669"/>
    <property type="project" value="InterPro"/>
</dbReference>
<dbReference type="InterPro" id="IPR004709">
    <property type="entry name" value="NaH_exchanger"/>
</dbReference>
<feature type="transmembrane region" description="Helical" evidence="19">
    <location>
        <begin position="866"/>
        <end position="889"/>
    </location>
</feature>
<evidence type="ECO:0000256" key="8">
    <source>
        <dbReference type="ARBA" id="ARBA00022694"/>
    </source>
</evidence>
<dbReference type="PANTHER" id="PTHR10110:SF98">
    <property type="entry name" value="SODIUM_HYDROGEN EXCHANGER"/>
    <property type="match status" value="1"/>
</dbReference>
<comment type="similarity">
    <text evidence="3">Belongs to the LRRFIP family.</text>
</comment>
<feature type="transmembrane region" description="Helical" evidence="19">
    <location>
        <begin position="554"/>
        <end position="572"/>
    </location>
</feature>
<keyword evidence="5" id="KW-0285">Flavoprotein</keyword>
<evidence type="ECO:0000256" key="13">
    <source>
        <dbReference type="ARBA" id="ARBA00023065"/>
    </source>
</evidence>
<keyword evidence="8" id="KW-0819">tRNA processing</keyword>
<feature type="transmembrane region" description="Helical" evidence="19">
    <location>
        <begin position="749"/>
        <end position="773"/>
    </location>
</feature>
<keyword evidence="22" id="KW-1185">Reference proteome</keyword>
<feature type="transmembrane region" description="Helical" evidence="19">
    <location>
        <begin position="933"/>
        <end position="957"/>
    </location>
</feature>
<evidence type="ECO:0000256" key="17">
    <source>
        <dbReference type="SAM" id="Coils"/>
    </source>
</evidence>
<organism evidence="22 23">
    <name type="scientific">Strongyloides stercoralis</name>
    <name type="common">Threadworm</name>
    <dbReference type="NCBI Taxonomy" id="6248"/>
    <lineage>
        <taxon>Eukaryota</taxon>
        <taxon>Metazoa</taxon>
        <taxon>Ecdysozoa</taxon>
        <taxon>Nematoda</taxon>
        <taxon>Chromadorea</taxon>
        <taxon>Rhabditida</taxon>
        <taxon>Tylenchina</taxon>
        <taxon>Panagrolaimomorpha</taxon>
        <taxon>Strongyloidoidea</taxon>
        <taxon>Strongyloididae</taxon>
        <taxon>Strongyloides</taxon>
    </lineage>
</organism>
<dbReference type="Pfam" id="PF01207">
    <property type="entry name" value="Dus"/>
    <property type="match status" value="1"/>
</dbReference>
<feature type="transmembrane region" description="Helical" evidence="19">
    <location>
        <begin position="613"/>
        <end position="630"/>
    </location>
</feature>
<evidence type="ECO:0000256" key="19">
    <source>
        <dbReference type="SAM" id="Phobius"/>
    </source>
</evidence>
<feature type="transmembrane region" description="Helical" evidence="19">
    <location>
        <begin position="584"/>
        <end position="601"/>
    </location>
</feature>
<evidence type="ECO:0000256" key="4">
    <source>
        <dbReference type="ARBA" id="ARBA00022448"/>
    </source>
</evidence>
<proteinExistence type="inferred from homology"/>
<dbReference type="GO" id="GO:0098719">
    <property type="term" value="P:sodium ion import across plasma membrane"/>
    <property type="evidence" value="ECO:0007669"/>
    <property type="project" value="TreeGrafter"/>
</dbReference>
<dbReference type="Pfam" id="PF00999">
    <property type="entry name" value="Na_H_Exchanger"/>
    <property type="match status" value="1"/>
</dbReference>
<accession>A0AAF5I2L4</accession>
<dbReference type="PROSITE" id="PS01136">
    <property type="entry name" value="UPF0034"/>
    <property type="match status" value="1"/>
</dbReference>
<dbReference type="InterPro" id="IPR019139">
    <property type="entry name" value="LRRFIP1/2"/>
</dbReference>
<feature type="transmembrane region" description="Helical" evidence="19">
    <location>
        <begin position="833"/>
        <end position="854"/>
    </location>
</feature>
<reference evidence="23" key="1">
    <citation type="submission" date="2024-02" db="UniProtKB">
        <authorList>
            <consortium name="WormBaseParasite"/>
        </authorList>
    </citation>
    <scope>IDENTIFICATION</scope>
</reference>
<feature type="transmembrane region" description="Helical" evidence="19">
    <location>
        <begin position="399"/>
        <end position="420"/>
    </location>
</feature>
<dbReference type="WBParaSite" id="TCONS_00011775.p1">
    <property type="protein sequence ID" value="TCONS_00011775.p1"/>
    <property type="gene ID" value="XLOC_006614"/>
</dbReference>
<keyword evidence="12 17" id="KW-0175">Coiled coil</keyword>
<dbReference type="Gene3D" id="1.20.5.4090">
    <property type="match status" value="1"/>
</dbReference>
<feature type="region of interest" description="Disordered" evidence="18">
    <location>
        <begin position="274"/>
        <end position="307"/>
    </location>
</feature>
<feature type="transmembrane region" description="Helical" evidence="19">
    <location>
        <begin position="642"/>
        <end position="662"/>
    </location>
</feature>
<dbReference type="AlphaFoldDB" id="A0AAF5I2L4"/>
<evidence type="ECO:0000256" key="16">
    <source>
        <dbReference type="RuleBase" id="RU003722"/>
    </source>
</evidence>
<dbReference type="InterPro" id="IPR035587">
    <property type="entry name" value="DUS-like_FMN-bd"/>
</dbReference>
<evidence type="ECO:0000256" key="5">
    <source>
        <dbReference type="ARBA" id="ARBA00022630"/>
    </source>
</evidence>
<evidence type="ECO:0000256" key="3">
    <source>
        <dbReference type="ARBA" id="ARBA00008275"/>
    </source>
</evidence>
<keyword evidence="4 16" id="KW-0813">Transport</keyword>
<dbReference type="Gene3D" id="1.10.287.1490">
    <property type="match status" value="1"/>
</dbReference>
<keyword evidence="9 19" id="KW-1133">Transmembrane helix</keyword>
<dbReference type="GO" id="GO:0017150">
    <property type="term" value="F:tRNA dihydrouridine synthase activity"/>
    <property type="evidence" value="ECO:0007669"/>
    <property type="project" value="InterPro"/>
</dbReference>
<feature type="transmembrane region" description="Helical" evidence="19">
    <location>
        <begin position="674"/>
        <end position="698"/>
    </location>
</feature>
<keyword evidence="14 19" id="KW-0472">Membrane</keyword>
<name>A0AAF5I2L4_STRER</name>
<dbReference type="InterPro" id="IPR018422">
    <property type="entry name" value="Cation/H_exchanger_CPA1"/>
</dbReference>
<evidence type="ECO:0000256" key="10">
    <source>
        <dbReference type="ARBA" id="ARBA00023002"/>
    </source>
</evidence>
<feature type="transmembrane region" description="Helical" evidence="19">
    <location>
        <begin position="901"/>
        <end position="921"/>
    </location>
</feature>
<evidence type="ECO:0000256" key="1">
    <source>
        <dbReference type="ARBA" id="ARBA00001917"/>
    </source>
</evidence>
<dbReference type="GO" id="GO:0005886">
    <property type="term" value="C:plasma membrane"/>
    <property type="evidence" value="ECO:0007669"/>
    <property type="project" value="TreeGrafter"/>
</dbReference>
<feature type="coiled-coil region" evidence="17">
    <location>
        <begin position="313"/>
        <end position="396"/>
    </location>
</feature>
<dbReference type="Proteomes" id="UP000035681">
    <property type="component" value="Unplaced"/>
</dbReference>
<feature type="domain" description="DUS-like FMN-binding" evidence="21">
    <location>
        <begin position="1322"/>
        <end position="1575"/>
    </location>
</feature>
<sequence length="1752" mass="199308">LLLFNLHMYTINNNHFKIMSSYTPSSGRRRAISKNVAEEKVFDKITKDAEERMVKKRLAREEARQIRMEQLERQIRAGDNNYTDEARRGSVTSNKNASLDYYDENEEVGILKDKVLELEDKFQRAMYMYSQLDNEKSALLYEIDLLKDEMEEKDITVHQAMHECRELTSEVKTLKRTIEGLLATQQALKNDIEIRDNIINENGLVLVEQEGSDEMSEVSGTSSHDSSLQLPITKPLVFSQKTLGLVEKSVPGSSTIDEKVKKLIDMNKKMRQQLEEAEQSLYSSRRARQSEHISSSTIGPSNDDGARENCKQIGELRFKLQEVERENTNLQGSVMRLESQMKRYKGNSEQLEKEVAEIKSQNRQLKKELRDKENALDEAKETSKHLQSRLDKLRNNRRGLFIIVVIITFPQISIFKINLIYIMTKGTKSSTYILLIIFIIGLTVTFSSIIEAIPIQEKTPNNYIKNFYPYDFYHSPYKRGNAEIMNGLLAMDLGQLSAVGKRSNAELINGLIGMDLDGLYSAGNFIYANENSTINGEPEYHIFSNNFSHVSTPYTVSMWLIIAAFAKILFNISKRFSDTFPDSALLIVVGLILGLVLKKSHVDSSIFTLDSTTFFIFLLPPIIFDAGYFMPNRALFENVDSVLLFAVVGTIFNTIGIGFALYTVGYMNYFSLPFSIFEILCFSALISAVDPVAVIAVFEEIHVNEFLFINLFGEALFNDGVTVVLYQMFKQFLLIGTKNVTPIDYVKGGISFPVIAFGGTIIGIFFAFIVSLLTKYSQKCVMMAPVFVFVIPYLSYLTAESFGLSSILAITSCGMLMKQYVKENITQSAASSVKYFVKMLANSSETAIFMFLGLSTISSGNHHWDTAFIVCTLVFCLFFRAIGIIVQCWILNKFKKEKFSVVDQFVLSYSGLRGAIAYGLVVSLPDSITAKNMYVTATIAEIFFTVFVQGITIKPLLNFLDVKRKDEREKTMLETVYSRYFDYAVSGIEDIAGLKGKNFFRASFERINAQILKPLFIRKAKKGKFDASHIIRTFKKITIEEALRERENKPSERKISALFFSTSGGVPSPINASVNLGNKITGTLEVEKALSRINSTRSRGTSIISEKPKKNTYQDMEDENRRDICNEILKYLPNEATAEILTNSIMIKINKNLSDMAFSYNYDESEDSDIEDNYLKSMQKKELHHILSHERLNTLNFDKSDDFENTDIKRRTKSVLNTVSPVNRPRSSIQQVYDIPIYLNKFVLIHINFFKFIIFFNKNCILDILMANIKENKTIVDNENVNFINVPQNMTISNELPIFDEDFQQSKKNYWKNKIKSIKKVVAPMVDQSELAFRMLLRDNGGDLCYTPMLHAHLFTTNLTYRSNALASCSQDRPLIVQFCANDPKTFVDACRFVEGMCDGVDLNLGCPQIIAKKGHYGAYLQEEPELIKNMVSLCYKHCKLPISVKIRRLETDEETLAYAKMLDDAGASLLTLHGRTRDMRGPQTGIADWSIIKKIKESLTIPVIANGNIQMPGDVDRCLNETGVDAVMSAEGILSNPMLFNETVEINFKVCLRYLDYAIKYKANLSAVRAHVFRICHYSWLQYNDLRNRVAHASSTEMFVDIVKDLKKRIIQDNPNVDFSKENWLSYPTSKYSTFSDKILALPHWFAKPYIRPITDDTKPSSTEYRITARDNLTKIAELSGLSKRYVRKCLKRQIKVPGLDGEVESKKKYIKCEECSSPAATQCDHTLCKKCCKTKCKTDSIALAIHNLND</sequence>
<evidence type="ECO:0000256" key="15">
    <source>
        <dbReference type="ARBA" id="ARBA00023201"/>
    </source>
</evidence>
<dbReference type="InterPro" id="IPR006153">
    <property type="entry name" value="Cation/H_exchanger_TM"/>
</dbReference>
<keyword evidence="6" id="KW-0288">FMN</keyword>
<dbReference type="CDD" id="cd02801">
    <property type="entry name" value="DUS_like_FMN"/>
    <property type="match status" value="1"/>
</dbReference>
<evidence type="ECO:0000313" key="23">
    <source>
        <dbReference type="WBParaSite" id="TCONS_00011775.p1"/>
    </source>
</evidence>
<evidence type="ECO:0000256" key="7">
    <source>
        <dbReference type="ARBA" id="ARBA00022692"/>
    </source>
</evidence>